<reference evidence="1" key="1">
    <citation type="journal article" date="2006" name="J. Antibiot.">
        <title>Isolation and identification of three new 5-alkenyl-3,3(2H)-furanones from two streptomyces species using a genomic screening approach.</title>
        <authorList>
            <person name="Banskota A.H."/>
            <person name="Mcalpine J.B."/>
            <person name="Sorensen D."/>
            <person name="Aouidate M."/>
            <person name="Piraee M."/>
            <person name="Alarco A.M."/>
            <person name="Omura S."/>
            <person name="Shiomi K."/>
            <person name="Farnet C.M."/>
            <person name="Zazopoulos E."/>
        </authorList>
    </citation>
    <scope>NUCLEOTIDE SEQUENCE</scope>
    <source>
        <strain evidence="1">Eco86</strain>
    </source>
</reference>
<evidence type="ECO:0008006" key="2">
    <source>
        <dbReference type="Google" id="ProtNLM"/>
    </source>
</evidence>
<accession>Q0QMN0</accession>
<dbReference type="InterPro" id="IPR023214">
    <property type="entry name" value="HAD_sf"/>
</dbReference>
<dbReference type="InterPro" id="IPR036412">
    <property type="entry name" value="HAD-like_sf"/>
</dbReference>
<dbReference type="EMBL" id="AH015386">
    <property type="protein sequence ID" value="ABB88540.1"/>
    <property type="molecule type" value="Genomic_DNA"/>
</dbReference>
<dbReference type="Gene3D" id="3.40.50.1000">
    <property type="entry name" value="HAD superfamily/HAD-like"/>
    <property type="match status" value="1"/>
</dbReference>
<evidence type="ECO:0000313" key="1">
    <source>
        <dbReference type="EMBL" id="ABB88540.1"/>
    </source>
</evidence>
<sequence length="344" mass="36746">MGSTRSLAVVHPLSCVWGCCGCLRGVVRVPVWSGAGRGPRLIEDLLMKPGARFIIGVVAWGAGRLVGAGVLVAVGCFPSLLAWCRARRWVRAVECGGWSVMVGARGVRLVAVNIDGVLLNDTFSPVIHRFVVGRGGVWSAAMERELLSQPQLRAAGVVAGWCGGSPKEVVAAYFEERARFLAECPVRVADGAEALLGRLRGLGVPVVCYGGLGREHFDRYLSHVARWFDGPEYVCTDAFRPGVREIAGMFGVRCDEALFIDDVARVAEAARAVGAGFIGVPSAYAHSFQRQLMREAGVRHAVSHLDEITEELLRRVEGEMTGGRLWPEPAGAAGMAGVLTAARA</sequence>
<dbReference type="AlphaFoldDB" id="Q0QMN0"/>
<dbReference type="SUPFAM" id="SSF56784">
    <property type="entry name" value="HAD-like"/>
    <property type="match status" value="1"/>
</dbReference>
<name>Q0QMN0_9ACTN</name>
<proteinExistence type="predicted"/>
<organism evidence="1">
    <name type="scientific">Streptomyces sp. Eco86</name>
    <dbReference type="NCBI Taxonomy" id="358765"/>
    <lineage>
        <taxon>Bacteria</taxon>
        <taxon>Bacillati</taxon>
        <taxon>Actinomycetota</taxon>
        <taxon>Actinomycetes</taxon>
        <taxon>Kitasatosporales</taxon>
        <taxon>Streptomycetaceae</taxon>
        <taxon>Streptomyces</taxon>
    </lineage>
</organism>
<protein>
    <recommendedName>
        <fullName evidence="2">HAD family phosphatase</fullName>
    </recommendedName>
</protein>